<dbReference type="Gene3D" id="3.40.50.10840">
    <property type="entry name" value="Putative sugar-binding, N-terminal domain"/>
    <property type="match status" value="1"/>
</dbReference>
<organism evidence="9 10">
    <name type="scientific">Shouchella lehensis G1</name>
    <dbReference type="NCBI Taxonomy" id="1246626"/>
    <lineage>
        <taxon>Bacteria</taxon>
        <taxon>Bacillati</taxon>
        <taxon>Bacillota</taxon>
        <taxon>Bacilli</taxon>
        <taxon>Bacillales</taxon>
        <taxon>Bacillaceae</taxon>
        <taxon>Shouchella</taxon>
    </lineage>
</organism>
<keyword evidence="2" id="KW-0808">Transferase</keyword>
<keyword evidence="10" id="KW-1185">Reference proteome</keyword>
<dbReference type="Proteomes" id="UP000027142">
    <property type="component" value="Chromosome"/>
</dbReference>
<dbReference type="InterPro" id="IPR037051">
    <property type="entry name" value="4-carb_acid_sugar_kinase_N_sf"/>
</dbReference>
<keyword evidence="4" id="KW-0418">Kinase</keyword>
<evidence type="ECO:0000256" key="6">
    <source>
        <dbReference type="ARBA" id="ARBA00023277"/>
    </source>
</evidence>
<dbReference type="Gene3D" id="3.40.980.20">
    <property type="entry name" value="Four-carbon acid sugar kinase, nucleotide binding domain"/>
    <property type="match status" value="1"/>
</dbReference>
<dbReference type="AlphaFoldDB" id="A0A060M4B3"/>
<dbReference type="Pfam" id="PF17042">
    <property type="entry name" value="NBD_C"/>
    <property type="match status" value="1"/>
</dbReference>
<evidence type="ECO:0000256" key="3">
    <source>
        <dbReference type="ARBA" id="ARBA00022741"/>
    </source>
</evidence>
<reference evidence="9 10" key="1">
    <citation type="journal article" date="2014" name="Gene">
        <title>A comparative genomic analysis of the alkalitolerant soil bacterium Bacillus lehensis G1.</title>
        <authorList>
            <person name="Noor Y.M."/>
            <person name="Samsulrizal N.H."/>
            <person name="Jema'on N.A."/>
            <person name="Low K.O."/>
            <person name="Ramli A.N."/>
            <person name="Alias N.I."/>
            <person name="Damis S.I."/>
            <person name="Fuzi S.F."/>
            <person name="Isa M.N."/>
            <person name="Murad A.M."/>
            <person name="Raih M.F."/>
            <person name="Bakar F.D."/>
            <person name="Najimudin N."/>
            <person name="Mahadi N.M."/>
            <person name="Illias R.M."/>
        </authorList>
    </citation>
    <scope>NUCLEOTIDE SEQUENCE [LARGE SCALE GENOMIC DNA]</scope>
    <source>
        <strain evidence="9 10">G1</strain>
    </source>
</reference>
<dbReference type="KEGG" id="ble:BleG1_2823"/>
<dbReference type="GO" id="GO:0005524">
    <property type="term" value="F:ATP binding"/>
    <property type="evidence" value="ECO:0007669"/>
    <property type="project" value="UniProtKB-KW"/>
</dbReference>
<gene>
    <name evidence="9" type="ORF">BleG1_2823</name>
</gene>
<proteinExistence type="inferred from homology"/>
<dbReference type="HOGENOM" id="CLU_029424_0_1_9"/>
<evidence type="ECO:0000313" key="10">
    <source>
        <dbReference type="Proteomes" id="UP000027142"/>
    </source>
</evidence>
<sequence>MKVGVIADDLTGANASGVKLVKQGFQATTIVHSASLPANSYFDAVVMDTDSRYIDQPIAKQRVSRAMNELLAWGADIFTKRIDSTFRGNIGIEIDEMLALMPKDAISIVMPSFPESGRTMAGGYLLLDGVPLQETYVSKDPIAPITESFIPDLLAEQTIHQVGFVPLSTVMKAESDICNSLQLEIDKGKRVMVVDAMTTEQVEKVANALTLLKRTILCADPGPLTANYARAMVQKEQQNGTILVSVGSATSLTGEQLAYLIDKTGSTPVYVDPEKLASYTETWDEEVERATHEALEQSKVDRILIVTTHKSGQKLVPLKEKALVEGKSADALAKRITDGLATISRKLLTQEQMSYAGCFTSGGDVTASVCALGRANGIALKDEVMPLAAYGTFDGGYFDGLPVVTKGGLIGDKKAIYECVKFIDQAATKIGG</sequence>
<dbReference type="InterPro" id="IPR042213">
    <property type="entry name" value="NBD_C_sf"/>
</dbReference>
<feature type="domain" description="Four-carbon acid sugar kinase N-terminal" evidence="7">
    <location>
        <begin position="4"/>
        <end position="226"/>
    </location>
</feature>
<evidence type="ECO:0000256" key="1">
    <source>
        <dbReference type="ARBA" id="ARBA00005715"/>
    </source>
</evidence>
<evidence type="ECO:0000256" key="4">
    <source>
        <dbReference type="ARBA" id="ARBA00022777"/>
    </source>
</evidence>
<evidence type="ECO:0000313" key="9">
    <source>
        <dbReference type="EMBL" id="AIC95388.1"/>
    </source>
</evidence>
<dbReference type="InterPro" id="IPR010737">
    <property type="entry name" value="4-carb_acid_sugar_kinase_N"/>
</dbReference>
<keyword evidence="5" id="KW-0067">ATP-binding</keyword>
<dbReference type="Pfam" id="PF07005">
    <property type="entry name" value="SBD_N"/>
    <property type="match status" value="1"/>
</dbReference>
<dbReference type="EMBL" id="CP003923">
    <property type="protein sequence ID" value="AIC95388.1"/>
    <property type="molecule type" value="Genomic_DNA"/>
</dbReference>
<dbReference type="SUPFAM" id="SSF142764">
    <property type="entry name" value="YgbK-like"/>
    <property type="match status" value="1"/>
</dbReference>
<name>A0A060M4B3_9BACI</name>
<evidence type="ECO:0000256" key="5">
    <source>
        <dbReference type="ARBA" id="ARBA00022840"/>
    </source>
</evidence>
<evidence type="ECO:0000259" key="8">
    <source>
        <dbReference type="Pfam" id="PF17042"/>
    </source>
</evidence>
<protein>
    <recommendedName>
        <fullName evidence="11">Type III effector Hrp-dependent outer protein</fullName>
    </recommendedName>
</protein>
<dbReference type="RefSeq" id="WP_038482167.1">
    <property type="nucleotide sequence ID" value="NZ_CP003923.1"/>
</dbReference>
<comment type="similarity">
    <text evidence="1">Belongs to the four-carbon acid sugar kinase family.</text>
</comment>
<dbReference type="PATRIC" id="fig|1246626.3.peg.2817"/>
<dbReference type="GO" id="GO:0016301">
    <property type="term" value="F:kinase activity"/>
    <property type="evidence" value="ECO:0007669"/>
    <property type="project" value="UniProtKB-KW"/>
</dbReference>
<evidence type="ECO:0000256" key="2">
    <source>
        <dbReference type="ARBA" id="ARBA00022679"/>
    </source>
</evidence>
<evidence type="ECO:0000259" key="7">
    <source>
        <dbReference type="Pfam" id="PF07005"/>
    </source>
</evidence>
<dbReference type="STRING" id="1246626.BleG1_2823"/>
<keyword evidence="3" id="KW-0547">Nucleotide-binding</keyword>
<dbReference type="InterPro" id="IPR031475">
    <property type="entry name" value="NBD_C"/>
</dbReference>
<evidence type="ECO:0008006" key="11">
    <source>
        <dbReference type="Google" id="ProtNLM"/>
    </source>
</evidence>
<feature type="domain" description="Four-carbon acid sugar kinase nucleotide binding" evidence="8">
    <location>
        <begin position="243"/>
        <end position="415"/>
    </location>
</feature>
<keyword evidence="6" id="KW-0119">Carbohydrate metabolism</keyword>
<dbReference type="eggNOG" id="COG3395">
    <property type="taxonomic scope" value="Bacteria"/>
</dbReference>
<accession>A0A060M4B3</accession>
<dbReference type="OrthoDB" id="9778478at2"/>